<dbReference type="PANTHER" id="PTHR43461">
    <property type="entry name" value="TRANSMEMBRANE PROTEIN 256"/>
    <property type="match status" value="1"/>
</dbReference>
<feature type="transmembrane region" description="Helical" evidence="6">
    <location>
        <begin position="86"/>
        <end position="108"/>
    </location>
</feature>
<feature type="transmembrane region" description="Helical" evidence="6">
    <location>
        <begin position="12"/>
        <end position="35"/>
    </location>
</feature>
<evidence type="ECO:0000313" key="8">
    <source>
        <dbReference type="Proteomes" id="UP000011960"/>
    </source>
</evidence>
<protein>
    <recommendedName>
        <fullName evidence="9">DUF423 domain-containing protein</fullName>
    </recommendedName>
</protein>
<evidence type="ECO:0000256" key="2">
    <source>
        <dbReference type="ARBA" id="ARBA00009694"/>
    </source>
</evidence>
<feature type="transmembrane region" description="Helical" evidence="6">
    <location>
        <begin position="114"/>
        <end position="131"/>
    </location>
</feature>
<evidence type="ECO:0000256" key="1">
    <source>
        <dbReference type="ARBA" id="ARBA00004141"/>
    </source>
</evidence>
<comment type="subcellular location">
    <subcellularLocation>
        <location evidence="1">Membrane</location>
        <topology evidence="1">Multi-pass membrane protein</topology>
    </subcellularLocation>
</comment>
<keyword evidence="8" id="KW-1185">Reference proteome</keyword>
<dbReference type="PANTHER" id="PTHR43461:SF1">
    <property type="entry name" value="TRANSMEMBRANE PROTEIN 256"/>
    <property type="match status" value="1"/>
</dbReference>
<comment type="similarity">
    <text evidence="2">Belongs to the UPF0382 family.</text>
</comment>
<sequence>MTAEHAPTEPLLRWPLVTGAGFALLAVMAGAFGAHGLRSMVSDRTLEVFQTAVTYQMYHALALVLVSLLAGRGLSSRLLEWAARFFLAGIVLFCGSLYLLVLVGAHWLGPVTPMGGLCFMVGWALLITAGVRQRAGQKEV</sequence>
<keyword evidence="5 6" id="KW-0472">Membrane</keyword>
<evidence type="ECO:0000256" key="6">
    <source>
        <dbReference type="SAM" id="Phobius"/>
    </source>
</evidence>
<keyword evidence="4 6" id="KW-1133">Transmembrane helix</keyword>
<dbReference type="AlphaFoldDB" id="M7D2U9"/>
<comment type="caution">
    <text evidence="7">The sequence shown here is derived from an EMBL/GenBank/DDBJ whole genome shotgun (WGS) entry which is preliminary data.</text>
</comment>
<evidence type="ECO:0000256" key="4">
    <source>
        <dbReference type="ARBA" id="ARBA00022989"/>
    </source>
</evidence>
<accession>M7D2U9</accession>
<dbReference type="EMBL" id="APAT01000018">
    <property type="protein sequence ID" value="EMP55078.1"/>
    <property type="molecule type" value="Genomic_DNA"/>
</dbReference>
<dbReference type="Pfam" id="PF04241">
    <property type="entry name" value="DUF423"/>
    <property type="match status" value="1"/>
</dbReference>
<dbReference type="Proteomes" id="UP000011960">
    <property type="component" value="Unassembled WGS sequence"/>
</dbReference>
<gene>
    <name evidence="7" type="ORF">MSNKSG1_12442</name>
</gene>
<reference evidence="7 8" key="1">
    <citation type="journal article" date="2013" name="Genome Announc.">
        <title>Genome Sequence of Hydrothermal Arsenic-Respiring Bacterium Marinobacter santoriniensis NKSG1T.</title>
        <authorList>
            <person name="Handley K.M."/>
            <person name="Upton M."/>
            <person name="Beatson S.A."/>
            <person name="Hery M."/>
            <person name="Lloyd J.R."/>
        </authorList>
    </citation>
    <scope>NUCLEOTIDE SEQUENCE [LARGE SCALE GENOMIC DNA]</scope>
    <source>
        <strain evidence="7 8">NKSG1</strain>
    </source>
</reference>
<evidence type="ECO:0000256" key="5">
    <source>
        <dbReference type="ARBA" id="ARBA00023136"/>
    </source>
</evidence>
<evidence type="ECO:0000256" key="3">
    <source>
        <dbReference type="ARBA" id="ARBA00022692"/>
    </source>
</evidence>
<dbReference type="RefSeq" id="WP_008939621.1">
    <property type="nucleotide sequence ID" value="NZ_APAT01000018.1"/>
</dbReference>
<name>M7D2U9_9GAMM</name>
<dbReference type="eggNOG" id="COG2363">
    <property type="taxonomic scope" value="Bacteria"/>
</dbReference>
<dbReference type="GO" id="GO:0005886">
    <property type="term" value="C:plasma membrane"/>
    <property type="evidence" value="ECO:0007669"/>
    <property type="project" value="TreeGrafter"/>
</dbReference>
<dbReference type="InterPro" id="IPR006696">
    <property type="entry name" value="DUF423"/>
</dbReference>
<organism evidence="7 8">
    <name type="scientific">Marinobacter santoriniensis NKSG1</name>
    <dbReference type="NCBI Taxonomy" id="1288826"/>
    <lineage>
        <taxon>Bacteria</taxon>
        <taxon>Pseudomonadati</taxon>
        <taxon>Pseudomonadota</taxon>
        <taxon>Gammaproteobacteria</taxon>
        <taxon>Pseudomonadales</taxon>
        <taxon>Marinobacteraceae</taxon>
        <taxon>Marinobacter</taxon>
    </lineage>
</organism>
<keyword evidence="3 6" id="KW-0812">Transmembrane</keyword>
<dbReference type="STRING" id="1288826.MSNKSG1_12442"/>
<proteinExistence type="inferred from homology"/>
<feature type="transmembrane region" description="Helical" evidence="6">
    <location>
        <begin position="55"/>
        <end position="74"/>
    </location>
</feature>
<dbReference type="PATRIC" id="fig|1288826.3.peg.2462"/>
<evidence type="ECO:0000313" key="7">
    <source>
        <dbReference type="EMBL" id="EMP55078.1"/>
    </source>
</evidence>
<evidence type="ECO:0008006" key="9">
    <source>
        <dbReference type="Google" id="ProtNLM"/>
    </source>
</evidence>